<dbReference type="AlphaFoldDB" id="A0AAV5JDM4"/>
<protein>
    <recommendedName>
        <fullName evidence="1">Reverse transcriptase domain-containing protein</fullName>
    </recommendedName>
</protein>
<dbReference type="SUPFAM" id="SSF56672">
    <property type="entry name" value="DNA/RNA polymerases"/>
    <property type="match status" value="1"/>
</dbReference>
<feature type="domain" description="Reverse transcriptase" evidence="1">
    <location>
        <begin position="230"/>
        <end position="508"/>
    </location>
</feature>
<name>A0AAV5JDM4_9ROSI</name>
<dbReference type="PROSITE" id="PS50878">
    <property type="entry name" value="RT_POL"/>
    <property type="match status" value="1"/>
</dbReference>
<dbReference type="Pfam" id="PF13966">
    <property type="entry name" value="zf-RVT"/>
    <property type="match status" value="1"/>
</dbReference>
<dbReference type="CDD" id="cd01650">
    <property type="entry name" value="RT_nLTR_like"/>
    <property type="match status" value="1"/>
</dbReference>
<reference evidence="2 3" key="1">
    <citation type="journal article" date="2021" name="Commun. Biol.">
        <title>The genome of Shorea leprosula (Dipterocarpaceae) highlights the ecological relevance of drought in aseasonal tropical rainforests.</title>
        <authorList>
            <person name="Ng K.K.S."/>
            <person name="Kobayashi M.J."/>
            <person name="Fawcett J.A."/>
            <person name="Hatakeyama M."/>
            <person name="Paape T."/>
            <person name="Ng C.H."/>
            <person name="Ang C.C."/>
            <person name="Tnah L.H."/>
            <person name="Lee C.T."/>
            <person name="Nishiyama T."/>
            <person name="Sese J."/>
            <person name="O'Brien M.J."/>
            <person name="Copetti D."/>
            <person name="Mohd Noor M.I."/>
            <person name="Ong R.C."/>
            <person name="Putra M."/>
            <person name="Sireger I.Z."/>
            <person name="Indrioko S."/>
            <person name="Kosugi Y."/>
            <person name="Izuno A."/>
            <person name="Isagi Y."/>
            <person name="Lee S.L."/>
            <person name="Shimizu K.K."/>
        </authorList>
    </citation>
    <scope>NUCLEOTIDE SEQUENCE [LARGE SCALE GENOMIC DNA]</scope>
    <source>
        <strain evidence="2">214</strain>
    </source>
</reference>
<evidence type="ECO:0000313" key="2">
    <source>
        <dbReference type="EMBL" id="GKV09632.1"/>
    </source>
</evidence>
<proteinExistence type="predicted"/>
<dbReference type="InterPro" id="IPR043502">
    <property type="entry name" value="DNA/RNA_pol_sf"/>
</dbReference>
<organism evidence="2 3">
    <name type="scientific">Rubroshorea leprosula</name>
    <dbReference type="NCBI Taxonomy" id="152421"/>
    <lineage>
        <taxon>Eukaryota</taxon>
        <taxon>Viridiplantae</taxon>
        <taxon>Streptophyta</taxon>
        <taxon>Embryophyta</taxon>
        <taxon>Tracheophyta</taxon>
        <taxon>Spermatophyta</taxon>
        <taxon>Magnoliopsida</taxon>
        <taxon>eudicotyledons</taxon>
        <taxon>Gunneridae</taxon>
        <taxon>Pentapetalae</taxon>
        <taxon>rosids</taxon>
        <taxon>malvids</taxon>
        <taxon>Malvales</taxon>
        <taxon>Dipterocarpaceae</taxon>
        <taxon>Rubroshorea</taxon>
    </lineage>
</organism>
<dbReference type="EMBL" id="BPVZ01000031">
    <property type="protein sequence ID" value="GKV09632.1"/>
    <property type="molecule type" value="Genomic_DNA"/>
</dbReference>
<keyword evidence="3" id="KW-1185">Reference proteome</keyword>
<dbReference type="Proteomes" id="UP001054252">
    <property type="component" value="Unassembled WGS sequence"/>
</dbReference>
<sequence length="883" mass="101911">MGCCMRPRGPWVLESEGDWWCSCYGAVCMQAMCGQQLCEPICEIGREIEELWETLALPEEVKGIIKAPGVLEMKEGMKEGMPGEDVATKIKERMSQQKSRKMWLKEGDANTRFFHNCIQGRWRRSEINSVQIDGEQSMGVEKIKEEVARYFQTLFTEERWKRPKLDGVNFKQVSQADNELLTRVFSEEEVKEAVWDCDSSKSSGPDGFNFRFIKEMWEDIKKEVVAFIQEFHKHGRIVRGANASFLVLIPKTENPQRIEEYRPISLIGVMYKILAKLLANRLRKVLPKVIGEQQMAFIGGRQLVDGVIIANEVIDGVKRKRKNCFIFKVDFEKAYDKVCWEFLDYMMMRLGFNETWRKWIMECLRSSSVSVLINGSPTCQFSVSKGIRQGDPLSPFLFLIVAEGLNGLMASAVDKGTYKGVRVGNEGVMVSHLQFADDTVFFGEASEDNISAVKAIMRTFELASGLKINFGKSHLMGVGVEERWLTEMAYRLHCKEEELPFKYLGIPVGGNNRRKSMWQSMVQSVEKKLASWKGRFLSMGGRITLINSVLSSLPVFLMSAYLIPKGWLSEGFRMNIGDGKSASFWWDSWGREGCLANKFPRLYLLSTGKENSCNQMGSIRSGSWEWKLTWRRNLFEWEAGEVADLERMIEGVKVNPGWPDKWEWIHDKEGHYSTKSAYHILASDQSGPCGHSIFKRVWNPSLPTKVSAFNWQLVLDRIPTKVNLLKRGVIKDMEESKCVVCEEHEEDAAHLFLRCRMTQWLWEACAKWWGAEVKLDIDCLKTFENFGEWSKGTRTRQGWDCIWSTVVWTVWLARNQKLFQHKEINAGKLFELIQLRSFIWIRARNDRYAFTLTDWFINPIACLKDCRRKRRVPNELEVGQEGS</sequence>
<dbReference type="InterPro" id="IPR026960">
    <property type="entry name" value="RVT-Znf"/>
</dbReference>
<dbReference type="Pfam" id="PF00078">
    <property type="entry name" value="RVT_1"/>
    <property type="match status" value="1"/>
</dbReference>
<gene>
    <name evidence="2" type="ORF">SLEP1_g21103</name>
</gene>
<dbReference type="PANTHER" id="PTHR33116">
    <property type="entry name" value="REVERSE TRANSCRIPTASE ZINC-BINDING DOMAIN-CONTAINING PROTEIN-RELATED-RELATED"/>
    <property type="match status" value="1"/>
</dbReference>
<dbReference type="InterPro" id="IPR000477">
    <property type="entry name" value="RT_dom"/>
</dbReference>
<accession>A0AAV5JDM4</accession>
<dbReference type="PANTHER" id="PTHR33116:SF78">
    <property type="entry name" value="OS12G0587133 PROTEIN"/>
    <property type="match status" value="1"/>
</dbReference>
<evidence type="ECO:0000313" key="3">
    <source>
        <dbReference type="Proteomes" id="UP001054252"/>
    </source>
</evidence>
<comment type="caution">
    <text evidence="2">The sequence shown here is derived from an EMBL/GenBank/DDBJ whole genome shotgun (WGS) entry which is preliminary data.</text>
</comment>
<evidence type="ECO:0000259" key="1">
    <source>
        <dbReference type="PROSITE" id="PS50878"/>
    </source>
</evidence>